<keyword evidence="5 7" id="KW-0720">Serine protease</keyword>
<dbReference type="PANTHER" id="PTHR24276">
    <property type="entry name" value="POLYSERASE-RELATED"/>
    <property type="match status" value="1"/>
</dbReference>
<comment type="similarity">
    <text evidence="2">Belongs to the peptidase S1 family.</text>
</comment>
<dbReference type="InterPro" id="IPR009003">
    <property type="entry name" value="Peptidase_S1_PA"/>
</dbReference>
<keyword evidence="3 7" id="KW-0645">Protease</keyword>
<evidence type="ECO:0000256" key="4">
    <source>
        <dbReference type="ARBA" id="ARBA00022801"/>
    </source>
</evidence>
<dbReference type="SMART" id="SM00020">
    <property type="entry name" value="Tryp_SPc"/>
    <property type="match status" value="1"/>
</dbReference>
<dbReference type="PROSITE" id="PS00134">
    <property type="entry name" value="TRYPSIN_HIS"/>
    <property type="match status" value="1"/>
</dbReference>
<evidence type="ECO:0000256" key="1">
    <source>
        <dbReference type="ARBA" id="ARBA00004239"/>
    </source>
</evidence>
<gene>
    <name evidence="10" type="ORF">WA026_014639</name>
</gene>
<dbReference type="InterPro" id="IPR018114">
    <property type="entry name" value="TRYPSIN_HIS"/>
</dbReference>
<dbReference type="InterPro" id="IPR001314">
    <property type="entry name" value="Peptidase_S1A"/>
</dbReference>
<dbReference type="PRINTS" id="PR00722">
    <property type="entry name" value="CHYMOTRYPSIN"/>
</dbReference>
<keyword evidence="8" id="KW-0732">Signal</keyword>
<dbReference type="Pfam" id="PF00089">
    <property type="entry name" value="Trypsin"/>
    <property type="match status" value="1"/>
</dbReference>
<dbReference type="InterPro" id="IPR050430">
    <property type="entry name" value="Peptidase_S1"/>
</dbReference>
<evidence type="ECO:0000313" key="10">
    <source>
        <dbReference type="EMBL" id="KAK9891400.1"/>
    </source>
</evidence>
<comment type="caution">
    <text evidence="10">The sequence shown here is derived from an EMBL/GenBank/DDBJ whole genome shotgun (WGS) entry which is preliminary data.</text>
</comment>
<proteinExistence type="inferred from homology"/>
<dbReference type="InterPro" id="IPR043504">
    <property type="entry name" value="Peptidase_S1_PA_chymotrypsin"/>
</dbReference>
<dbReference type="CDD" id="cd00190">
    <property type="entry name" value="Tryp_SPc"/>
    <property type="match status" value="1"/>
</dbReference>
<dbReference type="EMBL" id="JARQZJ010000128">
    <property type="protein sequence ID" value="KAK9891400.1"/>
    <property type="molecule type" value="Genomic_DNA"/>
</dbReference>
<protein>
    <recommendedName>
        <fullName evidence="9">Peptidase S1 domain-containing protein</fullName>
    </recommendedName>
</protein>
<keyword evidence="11" id="KW-1185">Reference proteome</keyword>
<dbReference type="PROSITE" id="PS50240">
    <property type="entry name" value="TRYPSIN_DOM"/>
    <property type="match status" value="1"/>
</dbReference>
<evidence type="ECO:0000256" key="7">
    <source>
        <dbReference type="RuleBase" id="RU363034"/>
    </source>
</evidence>
<dbReference type="GO" id="GO:0004252">
    <property type="term" value="F:serine-type endopeptidase activity"/>
    <property type="evidence" value="ECO:0007669"/>
    <property type="project" value="InterPro"/>
</dbReference>
<dbReference type="InterPro" id="IPR001254">
    <property type="entry name" value="Trypsin_dom"/>
</dbReference>
<dbReference type="InterPro" id="IPR033116">
    <property type="entry name" value="TRYPSIN_SER"/>
</dbReference>
<dbReference type="SUPFAM" id="SSF50494">
    <property type="entry name" value="Trypsin-like serine proteases"/>
    <property type="match status" value="1"/>
</dbReference>
<comment type="subcellular location">
    <subcellularLocation>
        <location evidence="1">Secreted</location>
        <location evidence="1">Extracellular space</location>
    </subcellularLocation>
</comment>
<dbReference type="Proteomes" id="UP001431783">
    <property type="component" value="Unassembled WGS sequence"/>
</dbReference>
<dbReference type="FunFam" id="2.40.10.10:FF:000036">
    <property type="entry name" value="Trypsin beta"/>
    <property type="match status" value="1"/>
</dbReference>
<dbReference type="AlphaFoldDB" id="A0AAW1V9K8"/>
<feature type="domain" description="Peptidase S1" evidence="9">
    <location>
        <begin position="39"/>
        <end position="279"/>
    </location>
</feature>
<keyword evidence="4 7" id="KW-0378">Hydrolase</keyword>
<feature type="chain" id="PRO_5043732771" description="Peptidase S1 domain-containing protein" evidence="8">
    <location>
        <begin position="19"/>
        <end position="302"/>
    </location>
</feature>
<dbReference type="Gene3D" id="2.40.10.10">
    <property type="entry name" value="Trypsin-like serine proteases"/>
    <property type="match status" value="1"/>
</dbReference>
<dbReference type="PANTHER" id="PTHR24276:SF95">
    <property type="entry name" value="PEPTIDASE S1 DOMAIN-CONTAINING PROTEIN"/>
    <property type="match status" value="1"/>
</dbReference>
<evidence type="ECO:0000256" key="2">
    <source>
        <dbReference type="ARBA" id="ARBA00007664"/>
    </source>
</evidence>
<dbReference type="PROSITE" id="PS00135">
    <property type="entry name" value="TRYPSIN_SER"/>
    <property type="match status" value="1"/>
</dbReference>
<dbReference type="GO" id="GO:0006508">
    <property type="term" value="P:proteolysis"/>
    <property type="evidence" value="ECO:0007669"/>
    <property type="project" value="UniProtKB-KW"/>
</dbReference>
<dbReference type="GO" id="GO:0005576">
    <property type="term" value="C:extracellular region"/>
    <property type="evidence" value="ECO:0007669"/>
    <property type="project" value="UniProtKB-SubCell"/>
</dbReference>
<evidence type="ECO:0000313" key="11">
    <source>
        <dbReference type="Proteomes" id="UP001431783"/>
    </source>
</evidence>
<accession>A0AAW1V9K8</accession>
<reference evidence="10 11" key="1">
    <citation type="submission" date="2023-03" db="EMBL/GenBank/DDBJ databases">
        <title>Genome insight into feeding habits of ladybird beetles.</title>
        <authorList>
            <person name="Li H.-S."/>
            <person name="Huang Y.-H."/>
            <person name="Pang H."/>
        </authorList>
    </citation>
    <scope>NUCLEOTIDE SEQUENCE [LARGE SCALE GENOMIC DNA]</scope>
    <source>
        <strain evidence="10">SYSU_2023b</strain>
        <tissue evidence="10">Whole body</tissue>
    </source>
</reference>
<evidence type="ECO:0000256" key="6">
    <source>
        <dbReference type="ARBA" id="ARBA00023157"/>
    </source>
</evidence>
<name>A0AAW1V9K8_9CUCU</name>
<evidence type="ECO:0000256" key="8">
    <source>
        <dbReference type="SAM" id="SignalP"/>
    </source>
</evidence>
<organism evidence="10 11">
    <name type="scientific">Henosepilachna vigintioctopunctata</name>
    <dbReference type="NCBI Taxonomy" id="420089"/>
    <lineage>
        <taxon>Eukaryota</taxon>
        <taxon>Metazoa</taxon>
        <taxon>Ecdysozoa</taxon>
        <taxon>Arthropoda</taxon>
        <taxon>Hexapoda</taxon>
        <taxon>Insecta</taxon>
        <taxon>Pterygota</taxon>
        <taxon>Neoptera</taxon>
        <taxon>Endopterygota</taxon>
        <taxon>Coleoptera</taxon>
        <taxon>Polyphaga</taxon>
        <taxon>Cucujiformia</taxon>
        <taxon>Coccinelloidea</taxon>
        <taxon>Coccinellidae</taxon>
        <taxon>Epilachninae</taxon>
        <taxon>Epilachnini</taxon>
        <taxon>Henosepilachna</taxon>
    </lineage>
</organism>
<evidence type="ECO:0000259" key="9">
    <source>
        <dbReference type="PROSITE" id="PS50240"/>
    </source>
</evidence>
<evidence type="ECO:0000256" key="3">
    <source>
        <dbReference type="ARBA" id="ARBA00022670"/>
    </source>
</evidence>
<feature type="signal peptide" evidence="8">
    <location>
        <begin position="1"/>
        <end position="18"/>
    </location>
</feature>
<evidence type="ECO:0000256" key="5">
    <source>
        <dbReference type="ARBA" id="ARBA00022825"/>
    </source>
</evidence>
<keyword evidence="6" id="KW-1015">Disulfide bond</keyword>
<sequence>MGWNTCLCLLLLIKYIENFEHESLKLKVHPPHRKPTNRIIGGHEAKPHSYPYQVGLSFNNGGTFCGGALISRNYVLTAAHCAEEIFQYSNNKVDVILGAHNISAKENTQVRLEGIVTKIHESYNQVLHRNDIAVIKLNQTVQTSYAIQIVNLPRHQDAGKTYENKFALATGWGMKKDKEPFTIDDMSDTLNVVSMPVMNTDVCTEYYNDEDFIYVTQSHLCTSGYRNKGICSGDSGGPLVYVDTLIGISSFGSLKCEECYPSVFTRIGSFLHWIGENTDVDIHDKRCGDLGNDVTLFDDKMS</sequence>